<comment type="similarity">
    <text evidence="1">Belongs to the enoyl-CoA hydratase/isomerase family.</text>
</comment>
<dbReference type="GO" id="GO:0006635">
    <property type="term" value="P:fatty acid beta-oxidation"/>
    <property type="evidence" value="ECO:0007669"/>
    <property type="project" value="TreeGrafter"/>
</dbReference>
<dbReference type="InterPro" id="IPR029045">
    <property type="entry name" value="ClpP/crotonase-like_dom_sf"/>
</dbReference>
<dbReference type="RefSeq" id="WP_076958806.1">
    <property type="nucleotide sequence ID" value="NZ_MLCO01000192.1"/>
</dbReference>
<dbReference type="PANTHER" id="PTHR11941">
    <property type="entry name" value="ENOYL-COA HYDRATASE-RELATED"/>
    <property type="match status" value="1"/>
</dbReference>
<dbReference type="GO" id="GO:0003824">
    <property type="term" value="F:catalytic activity"/>
    <property type="evidence" value="ECO:0007669"/>
    <property type="project" value="UniProtKB-ARBA"/>
</dbReference>
<evidence type="ECO:0000313" key="3">
    <source>
        <dbReference type="Proteomes" id="UP000188879"/>
    </source>
</evidence>
<accession>A0A1V2H0W6</accession>
<gene>
    <name evidence="2" type="ORF">BKE38_18555</name>
</gene>
<organism evidence="2 3">
    <name type="scientific">Teichococcus deserti</name>
    <dbReference type="NCBI Taxonomy" id="1817963"/>
    <lineage>
        <taxon>Bacteria</taxon>
        <taxon>Pseudomonadati</taxon>
        <taxon>Pseudomonadota</taxon>
        <taxon>Alphaproteobacteria</taxon>
        <taxon>Acetobacterales</taxon>
        <taxon>Roseomonadaceae</taxon>
        <taxon>Roseomonas</taxon>
    </lineage>
</organism>
<dbReference type="EMBL" id="MLCO01000192">
    <property type="protein sequence ID" value="ONG50335.1"/>
    <property type="molecule type" value="Genomic_DNA"/>
</dbReference>
<reference evidence="2 3" key="1">
    <citation type="submission" date="2016-10" db="EMBL/GenBank/DDBJ databases">
        <title>Draft Genome sequence of Roseomonas sp. strain M3.</title>
        <authorList>
            <person name="Subhash Y."/>
            <person name="Lee S."/>
        </authorList>
    </citation>
    <scope>NUCLEOTIDE SEQUENCE [LARGE SCALE GENOMIC DNA]</scope>
    <source>
        <strain evidence="2 3">M3</strain>
    </source>
</reference>
<dbReference type="PANTHER" id="PTHR11941:SF171">
    <property type="entry name" value="SD19268P"/>
    <property type="match status" value="1"/>
</dbReference>
<dbReference type="Proteomes" id="UP000188879">
    <property type="component" value="Unassembled WGS sequence"/>
</dbReference>
<dbReference type="Gene3D" id="3.90.226.10">
    <property type="entry name" value="2-enoyl-CoA Hydratase, Chain A, domain 1"/>
    <property type="match status" value="1"/>
</dbReference>
<keyword evidence="3" id="KW-1185">Reference proteome</keyword>
<dbReference type="AlphaFoldDB" id="A0A1V2H0W6"/>
<dbReference type="SUPFAM" id="SSF52096">
    <property type="entry name" value="ClpP/crotonase"/>
    <property type="match status" value="1"/>
</dbReference>
<proteinExistence type="inferred from homology"/>
<evidence type="ECO:0000256" key="1">
    <source>
        <dbReference type="ARBA" id="ARBA00005254"/>
    </source>
</evidence>
<dbReference type="Pfam" id="PF00378">
    <property type="entry name" value="ECH_1"/>
    <property type="match status" value="1"/>
</dbReference>
<dbReference type="OrthoDB" id="7957667at2"/>
<dbReference type="InterPro" id="IPR001753">
    <property type="entry name" value="Enoyl-CoA_hydra/iso"/>
</dbReference>
<evidence type="ECO:0000313" key="2">
    <source>
        <dbReference type="EMBL" id="ONG50335.1"/>
    </source>
</evidence>
<protein>
    <recommendedName>
        <fullName evidence="4">Enoyl-CoA hydratase</fullName>
    </recommendedName>
</protein>
<name>A0A1V2H0W6_9PROT</name>
<evidence type="ECO:0008006" key="4">
    <source>
        <dbReference type="Google" id="ProtNLM"/>
    </source>
</evidence>
<dbReference type="NCBIfam" id="NF004795">
    <property type="entry name" value="PRK06143.1"/>
    <property type="match status" value="1"/>
</dbReference>
<dbReference type="CDD" id="cd06558">
    <property type="entry name" value="crotonase-like"/>
    <property type="match status" value="1"/>
</dbReference>
<comment type="caution">
    <text evidence="2">The sequence shown here is derived from an EMBL/GenBank/DDBJ whole genome shotgun (WGS) entry which is preliminary data.</text>
</comment>
<sequence>MSEGCIRHARDARGIARVTIDRPAKLNAMTEAMFLQVASVVSGYAGDPGLRGLVLQGAGERAFVGGADIGVMAGLSGPEDAQRFISAVHAACRSLRDLPVPAIARIQGLALGAGLELAAACDLRLASSAAHLGMPEVVVGIPSVVEASLLPGLIGWGRTRRLLLLGETISGEEAERWGLVERCVAPEALDGALEEWMSLLLRNGPAAIRSQKALLRQWESLSPDQGAEASIATFAAAFEGEEPARMLGAFLARKRR</sequence>